<comment type="cofactor">
    <cofactor evidence="1">
        <name>FAD</name>
        <dbReference type="ChEBI" id="CHEBI:57692"/>
    </cofactor>
</comment>
<evidence type="ECO:0000256" key="5">
    <source>
        <dbReference type="ARBA" id="ARBA00023002"/>
    </source>
</evidence>
<dbReference type="InterPro" id="IPR036188">
    <property type="entry name" value="FAD/NAD-bd_sf"/>
</dbReference>
<feature type="domain" description="FAD dependent oxidoreductase" evidence="7">
    <location>
        <begin position="8"/>
        <end position="140"/>
    </location>
</feature>
<keyword evidence="5" id="KW-0560">Oxidoreductase</keyword>
<keyword evidence="3" id="KW-0285">Flavoprotein</keyword>
<comment type="caution">
    <text evidence="8">The sequence shown here is derived from an EMBL/GenBank/DDBJ whole genome shotgun (WGS) entry which is preliminary data.</text>
</comment>
<dbReference type="Proteomes" id="UP000631114">
    <property type="component" value="Unassembled WGS sequence"/>
</dbReference>
<evidence type="ECO:0000256" key="2">
    <source>
        <dbReference type="ARBA" id="ARBA00007330"/>
    </source>
</evidence>
<keyword evidence="6" id="KW-0812">Transmembrane</keyword>
<dbReference type="PANTHER" id="PTHR11985">
    <property type="entry name" value="GLYCEROL-3-PHOSPHATE DEHYDROGENASE"/>
    <property type="match status" value="1"/>
</dbReference>
<accession>A0A835IGH8</accession>
<dbReference type="InterPro" id="IPR000447">
    <property type="entry name" value="G3P_DH_FAD-dep"/>
</dbReference>
<dbReference type="AlphaFoldDB" id="A0A835IGH8"/>
<feature type="transmembrane region" description="Helical" evidence="6">
    <location>
        <begin position="194"/>
        <end position="219"/>
    </location>
</feature>
<dbReference type="Gene3D" id="3.30.9.10">
    <property type="entry name" value="D-Amino Acid Oxidase, subunit A, domain 2"/>
    <property type="match status" value="1"/>
</dbReference>
<evidence type="ECO:0000256" key="1">
    <source>
        <dbReference type="ARBA" id="ARBA00001974"/>
    </source>
</evidence>
<dbReference type="GO" id="GO:0004368">
    <property type="term" value="F:glycerol-3-phosphate dehydrogenase (quinone) activity"/>
    <property type="evidence" value="ECO:0007669"/>
    <property type="project" value="InterPro"/>
</dbReference>
<dbReference type="GO" id="GO:0005739">
    <property type="term" value="C:mitochondrion"/>
    <property type="evidence" value="ECO:0007669"/>
    <property type="project" value="TreeGrafter"/>
</dbReference>
<sequence>MANNGATNIISPSSGTHVVLPYYFTPKDMGLIIPKTKDARVVFMLPWGGKTLVGTTNTSSIITDLPKPHEEEIEFILSAIGDYLNIEVQRYDILSTWSGIRPLATDPSSKDTSSISRDHIVNVECPGLITIAGGKWTTYRTYYIFLFYMVRLKDVSMHNQYSRSCLVVNHCASSKSFLRIRADMSVDPETQQEAGMIAMGVSVFMSLGSGVASCMVAYLS</sequence>
<keyword evidence="9" id="KW-1185">Reference proteome</keyword>
<evidence type="ECO:0000313" key="8">
    <source>
        <dbReference type="EMBL" id="KAF9617386.1"/>
    </source>
</evidence>
<evidence type="ECO:0000256" key="6">
    <source>
        <dbReference type="SAM" id="Phobius"/>
    </source>
</evidence>
<reference evidence="8 9" key="1">
    <citation type="submission" date="2020-10" db="EMBL/GenBank/DDBJ databases">
        <title>The Coptis chinensis genome and diversification of protoberbering-type alkaloids.</title>
        <authorList>
            <person name="Wang B."/>
            <person name="Shu S."/>
            <person name="Song C."/>
            <person name="Liu Y."/>
        </authorList>
    </citation>
    <scope>NUCLEOTIDE SEQUENCE [LARGE SCALE GENOMIC DNA]</scope>
    <source>
        <strain evidence="8">HL-2020</strain>
        <tissue evidence="8">Leaf</tissue>
    </source>
</reference>
<dbReference type="InterPro" id="IPR006076">
    <property type="entry name" value="FAD-dep_OxRdtase"/>
</dbReference>
<proteinExistence type="inferred from homology"/>
<dbReference type="PANTHER" id="PTHR11985:SF26">
    <property type="entry name" value="GLYCEROL-3-PHOSPHATE DEHYDROGENASE"/>
    <property type="match status" value="1"/>
</dbReference>
<protein>
    <recommendedName>
        <fullName evidence="7">FAD dependent oxidoreductase domain-containing protein</fullName>
    </recommendedName>
</protein>
<dbReference type="SUPFAM" id="SSF54373">
    <property type="entry name" value="FAD-linked reductases, C-terminal domain"/>
    <property type="match status" value="1"/>
</dbReference>
<keyword evidence="6" id="KW-0472">Membrane</keyword>
<evidence type="ECO:0000256" key="4">
    <source>
        <dbReference type="ARBA" id="ARBA00022827"/>
    </source>
</evidence>
<dbReference type="Pfam" id="PF01266">
    <property type="entry name" value="DAO"/>
    <property type="match status" value="1"/>
</dbReference>
<dbReference type="Gene3D" id="3.50.50.60">
    <property type="entry name" value="FAD/NAD(P)-binding domain"/>
    <property type="match status" value="1"/>
</dbReference>
<evidence type="ECO:0000259" key="7">
    <source>
        <dbReference type="Pfam" id="PF01266"/>
    </source>
</evidence>
<comment type="similarity">
    <text evidence="2">Belongs to the FAD-dependent glycerol-3-phosphate dehydrogenase family.</text>
</comment>
<organism evidence="8 9">
    <name type="scientific">Coptis chinensis</name>
    <dbReference type="NCBI Taxonomy" id="261450"/>
    <lineage>
        <taxon>Eukaryota</taxon>
        <taxon>Viridiplantae</taxon>
        <taxon>Streptophyta</taxon>
        <taxon>Embryophyta</taxon>
        <taxon>Tracheophyta</taxon>
        <taxon>Spermatophyta</taxon>
        <taxon>Magnoliopsida</taxon>
        <taxon>Ranunculales</taxon>
        <taxon>Ranunculaceae</taxon>
        <taxon>Coptidoideae</taxon>
        <taxon>Coptis</taxon>
    </lineage>
</organism>
<evidence type="ECO:0000256" key="3">
    <source>
        <dbReference type="ARBA" id="ARBA00022630"/>
    </source>
</evidence>
<gene>
    <name evidence="8" type="ORF">IFM89_036307</name>
</gene>
<keyword evidence="4" id="KW-0274">FAD</keyword>
<dbReference type="EMBL" id="JADFTS010000003">
    <property type="protein sequence ID" value="KAF9617386.1"/>
    <property type="molecule type" value="Genomic_DNA"/>
</dbReference>
<dbReference type="GO" id="GO:0006072">
    <property type="term" value="P:glycerol-3-phosphate metabolic process"/>
    <property type="evidence" value="ECO:0007669"/>
    <property type="project" value="InterPro"/>
</dbReference>
<name>A0A835IGH8_9MAGN</name>
<keyword evidence="6" id="KW-1133">Transmembrane helix</keyword>
<evidence type="ECO:0000313" key="9">
    <source>
        <dbReference type="Proteomes" id="UP000631114"/>
    </source>
</evidence>
<dbReference type="OrthoDB" id="264015at2759"/>